<proteinExistence type="predicted"/>
<reference evidence="4 5" key="1">
    <citation type="journal article" date="2021" name="Nat. Commun.">
        <title>Genetic determinants of endophytism in the Arabidopsis root mycobiome.</title>
        <authorList>
            <person name="Mesny F."/>
            <person name="Miyauchi S."/>
            <person name="Thiergart T."/>
            <person name="Pickel B."/>
            <person name="Atanasova L."/>
            <person name="Karlsson M."/>
            <person name="Huettel B."/>
            <person name="Barry K.W."/>
            <person name="Haridas S."/>
            <person name="Chen C."/>
            <person name="Bauer D."/>
            <person name="Andreopoulos W."/>
            <person name="Pangilinan J."/>
            <person name="LaButti K."/>
            <person name="Riley R."/>
            <person name="Lipzen A."/>
            <person name="Clum A."/>
            <person name="Drula E."/>
            <person name="Henrissat B."/>
            <person name="Kohler A."/>
            <person name="Grigoriev I.V."/>
            <person name="Martin F.M."/>
            <person name="Hacquard S."/>
        </authorList>
    </citation>
    <scope>NUCLEOTIDE SEQUENCE [LARGE SCALE GENOMIC DNA]</scope>
    <source>
        <strain evidence="4 5">MPI-CAGE-CH-0241</strain>
    </source>
</reference>
<dbReference type="GO" id="GO:0000981">
    <property type="term" value="F:DNA-binding transcription factor activity, RNA polymerase II-specific"/>
    <property type="evidence" value="ECO:0007669"/>
    <property type="project" value="InterPro"/>
</dbReference>
<name>A0A9P9AH32_9HYPO</name>
<dbReference type="PROSITE" id="PS00463">
    <property type="entry name" value="ZN2_CY6_FUNGAL_1"/>
    <property type="match status" value="1"/>
</dbReference>
<dbReference type="GO" id="GO:0008270">
    <property type="term" value="F:zinc ion binding"/>
    <property type="evidence" value="ECO:0007669"/>
    <property type="project" value="InterPro"/>
</dbReference>
<dbReference type="Pfam" id="PF00172">
    <property type="entry name" value="Zn_clus"/>
    <property type="match status" value="1"/>
</dbReference>
<keyword evidence="5" id="KW-1185">Reference proteome</keyword>
<evidence type="ECO:0000313" key="4">
    <source>
        <dbReference type="EMBL" id="KAH6879470.1"/>
    </source>
</evidence>
<accession>A0A9P9AH32</accession>
<dbReference type="SUPFAM" id="SSF57701">
    <property type="entry name" value="Zn2/Cys6 DNA-binding domain"/>
    <property type="match status" value="1"/>
</dbReference>
<feature type="region of interest" description="Disordered" evidence="2">
    <location>
        <begin position="1"/>
        <end position="45"/>
    </location>
</feature>
<feature type="compositionally biased region" description="Low complexity" evidence="2">
    <location>
        <begin position="24"/>
        <end position="43"/>
    </location>
</feature>
<keyword evidence="1" id="KW-0539">Nucleus</keyword>
<comment type="caution">
    <text evidence="4">The sequence shown here is derived from an EMBL/GenBank/DDBJ whole genome shotgun (WGS) entry which is preliminary data.</text>
</comment>
<organism evidence="4 5">
    <name type="scientific">Thelonectria olida</name>
    <dbReference type="NCBI Taxonomy" id="1576542"/>
    <lineage>
        <taxon>Eukaryota</taxon>
        <taxon>Fungi</taxon>
        <taxon>Dikarya</taxon>
        <taxon>Ascomycota</taxon>
        <taxon>Pezizomycotina</taxon>
        <taxon>Sordariomycetes</taxon>
        <taxon>Hypocreomycetidae</taxon>
        <taxon>Hypocreales</taxon>
        <taxon>Nectriaceae</taxon>
        <taxon>Thelonectria</taxon>
    </lineage>
</organism>
<dbReference type="AlphaFoldDB" id="A0A9P9AH32"/>
<dbReference type="Proteomes" id="UP000777438">
    <property type="component" value="Unassembled WGS sequence"/>
</dbReference>
<dbReference type="Gene3D" id="4.10.240.10">
    <property type="entry name" value="Zn(2)-C6 fungal-type DNA-binding domain"/>
    <property type="match status" value="1"/>
</dbReference>
<gene>
    <name evidence="4" type="ORF">B0T10DRAFT_158326</name>
</gene>
<feature type="domain" description="Zn(2)-C6 fungal-type" evidence="3">
    <location>
        <begin position="73"/>
        <end position="102"/>
    </location>
</feature>
<dbReference type="InterPro" id="IPR001138">
    <property type="entry name" value="Zn2Cys6_DnaBD"/>
</dbReference>
<sequence>MHATGLGNEAETGLGETTQQILPNQELQSNSQRESSSPSQPTQAIGNAVVHQTAPVNVQILPTQPQYVLRAPACVACRRRKVRCDKQMPCLNCKRALVPCIFTTGRAARHHRQTDRDAFADTIS</sequence>
<evidence type="ECO:0000259" key="3">
    <source>
        <dbReference type="PROSITE" id="PS50048"/>
    </source>
</evidence>
<dbReference type="CDD" id="cd00067">
    <property type="entry name" value="GAL4"/>
    <property type="match status" value="1"/>
</dbReference>
<dbReference type="EMBL" id="JAGPYM010000029">
    <property type="protein sequence ID" value="KAH6879470.1"/>
    <property type="molecule type" value="Genomic_DNA"/>
</dbReference>
<evidence type="ECO:0000256" key="2">
    <source>
        <dbReference type="SAM" id="MobiDB-lite"/>
    </source>
</evidence>
<evidence type="ECO:0000313" key="5">
    <source>
        <dbReference type="Proteomes" id="UP000777438"/>
    </source>
</evidence>
<evidence type="ECO:0000256" key="1">
    <source>
        <dbReference type="ARBA" id="ARBA00023242"/>
    </source>
</evidence>
<dbReference type="InterPro" id="IPR036864">
    <property type="entry name" value="Zn2-C6_fun-type_DNA-bd_sf"/>
</dbReference>
<dbReference type="SMART" id="SM00066">
    <property type="entry name" value="GAL4"/>
    <property type="match status" value="1"/>
</dbReference>
<protein>
    <recommendedName>
        <fullName evidence="3">Zn(2)-C6 fungal-type domain-containing protein</fullName>
    </recommendedName>
</protein>
<dbReference type="PROSITE" id="PS50048">
    <property type="entry name" value="ZN2_CY6_FUNGAL_2"/>
    <property type="match status" value="1"/>
</dbReference>